<sequence>MVDILILMKAIDYLFYLAGALLLSILFGIAGYIKYSFRRRELLRKLRQKDEIIEKLRWDVHKFKSDIDAGVLVYV</sequence>
<comment type="caution">
    <text evidence="2">The sequence shown here is derived from an EMBL/GenBank/DDBJ whole genome shotgun (WGS) entry which is preliminary data.</text>
</comment>
<keyword evidence="1" id="KW-0472">Membrane</keyword>
<keyword evidence="1" id="KW-0812">Transmembrane</keyword>
<reference evidence="2" key="1">
    <citation type="journal article" date="2015" name="Nature">
        <title>Complex archaea that bridge the gap between prokaryotes and eukaryotes.</title>
        <authorList>
            <person name="Spang A."/>
            <person name="Saw J.H."/>
            <person name="Jorgensen S.L."/>
            <person name="Zaremba-Niedzwiedzka K."/>
            <person name="Martijn J."/>
            <person name="Lind A.E."/>
            <person name="van Eijk R."/>
            <person name="Schleper C."/>
            <person name="Guy L."/>
            <person name="Ettema T.J."/>
        </authorList>
    </citation>
    <scope>NUCLEOTIDE SEQUENCE</scope>
</reference>
<keyword evidence="1" id="KW-1133">Transmembrane helix</keyword>
<gene>
    <name evidence="2" type="ORF">LCGC14_0231260</name>
</gene>
<protein>
    <submittedName>
        <fullName evidence="2">Uncharacterized protein</fullName>
    </submittedName>
</protein>
<evidence type="ECO:0000313" key="2">
    <source>
        <dbReference type="EMBL" id="KKN90014.1"/>
    </source>
</evidence>
<name>A0A0F9UEC6_9ZZZZ</name>
<dbReference type="AlphaFoldDB" id="A0A0F9UEC6"/>
<feature type="transmembrane region" description="Helical" evidence="1">
    <location>
        <begin position="13"/>
        <end position="35"/>
    </location>
</feature>
<dbReference type="EMBL" id="LAZR01000113">
    <property type="protein sequence ID" value="KKN90014.1"/>
    <property type="molecule type" value="Genomic_DNA"/>
</dbReference>
<organism evidence="2">
    <name type="scientific">marine sediment metagenome</name>
    <dbReference type="NCBI Taxonomy" id="412755"/>
    <lineage>
        <taxon>unclassified sequences</taxon>
        <taxon>metagenomes</taxon>
        <taxon>ecological metagenomes</taxon>
    </lineage>
</organism>
<proteinExistence type="predicted"/>
<accession>A0A0F9UEC6</accession>
<evidence type="ECO:0000256" key="1">
    <source>
        <dbReference type="SAM" id="Phobius"/>
    </source>
</evidence>